<dbReference type="InterPro" id="IPR003604">
    <property type="entry name" value="Matrin/U1-like-C_Znf_C2H2"/>
</dbReference>
<dbReference type="InterPro" id="IPR013087">
    <property type="entry name" value="Znf_C2H2_type"/>
</dbReference>
<dbReference type="PROSITE" id="PS00028">
    <property type="entry name" value="ZINC_FINGER_C2H2_1"/>
    <property type="match status" value="2"/>
</dbReference>
<dbReference type="Gene3D" id="3.30.160.60">
    <property type="entry name" value="Classic Zinc Finger"/>
    <property type="match status" value="2"/>
</dbReference>
<feature type="domain" description="C2H2-type" evidence="3">
    <location>
        <begin position="157"/>
        <end position="179"/>
    </location>
</feature>
<reference evidence="4" key="2">
    <citation type="submission" date="2025-09" db="UniProtKB">
        <authorList>
            <consortium name="Ensembl"/>
        </authorList>
    </citation>
    <scope>IDENTIFICATION</scope>
</reference>
<organism evidence="4 5">
    <name type="scientific">Chinchilla lanigera</name>
    <name type="common">Long-tailed chinchilla</name>
    <name type="synonym">Chinchilla villidera</name>
    <dbReference type="NCBI Taxonomy" id="34839"/>
    <lineage>
        <taxon>Eukaryota</taxon>
        <taxon>Metazoa</taxon>
        <taxon>Chordata</taxon>
        <taxon>Craniata</taxon>
        <taxon>Vertebrata</taxon>
        <taxon>Euteleostomi</taxon>
        <taxon>Mammalia</taxon>
        <taxon>Eutheria</taxon>
        <taxon>Euarchontoglires</taxon>
        <taxon>Glires</taxon>
        <taxon>Rodentia</taxon>
        <taxon>Hystricomorpha</taxon>
        <taxon>Chinchillidae</taxon>
        <taxon>Chinchilla</taxon>
    </lineage>
</organism>
<dbReference type="SMART" id="SM00355">
    <property type="entry name" value="ZnF_C2H2"/>
    <property type="match status" value="3"/>
</dbReference>
<dbReference type="Ensembl" id="ENSCLAT00000006024.1">
    <property type="protein sequence ID" value="ENSCLAP00000005922.1"/>
    <property type="gene ID" value="ENSCLAG00000004197.1"/>
</dbReference>
<evidence type="ECO:0000256" key="2">
    <source>
        <dbReference type="SAM" id="MobiDB-lite"/>
    </source>
</evidence>
<feature type="compositionally biased region" description="Basic residues" evidence="2">
    <location>
        <begin position="572"/>
        <end position="581"/>
    </location>
</feature>
<dbReference type="GeneTree" id="ENSGT00940000161244"/>
<dbReference type="PANTHER" id="PTHR46742">
    <property type="entry name" value="LYSINE-RICH COILED-COIL PROTEIN 1"/>
    <property type="match status" value="1"/>
</dbReference>
<evidence type="ECO:0000259" key="3">
    <source>
        <dbReference type="PROSITE" id="PS00028"/>
    </source>
</evidence>
<feature type="region of interest" description="Disordered" evidence="2">
    <location>
        <begin position="507"/>
        <end position="602"/>
    </location>
</feature>
<dbReference type="GeneID" id="102005489"/>
<dbReference type="AlphaFoldDB" id="A0A8C2UZE3"/>
<name>A0A8C2UZE3_CHILA</name>
<evidence type="ECO:0000313" key="5">
    <source>
        <dbReference type="Proteomes" id="UP000694398"/>
    </source>
</evidence>
<keyword evidence="5" id="KW-1185">Reference proteome</keyword>
<dbReference type="GO" id="GO:0005634">
    <property type="term" value="C:nucleus"/>
    <property type="evidence" value="ECO:0007669"/>
    <property type="project" value="UniProtKB-SubCell"/>
</dbReference>
<gene>
    <name evidence="4" type="primary">ZMAT1</name>
</gene>
<evidence type="ECO:0000313" key="4">
    <source>
        <dbReference type="Ensembl" id="ENSCLAP00000005922.1"/>
    </source>
</evidence>
<dbReference type="Pfam" id="PF12874">
    <property type="entry name" value="zf-met"/>
    <property type="match status" value="3"/>
</dbReference>
<evidence type="ECO:0000256" key="1">
    <source>
        <dbReference type="ARBA" id="ARBA00004123"/>
    </source>
</evidence>
<accession>A0A8C2UZE3</accession>
<dbReference type="CTD" id="84460"/>
<dbReference type="GO" id="GO:0003676">
    <property type="term" value="F:nucleic acid binding"/>
    <property type="evidence" value="ECO:0007669"/>
    <property type="project" value="InterPro"/>
</dbReference>
<comment type="subcellular location">
    <subcellularLocation>
        <location evidence="1">Nucleus</location>
    </subcellularLocation>
</comment>
<dbReference type="PANTHER" id="PTHR46742:SF2">
    <property type="entry name" value="ZINC FINGER MATRIN-TYPE PROTEIN 1"/>
    <property type="match status" value="1"/>
</dbReference>
<feature type="region of interest" description="Disordered" evidence="2">
    <location>
        <begin position="397"/>
        <end position="417"/>
    </location>
</feature>
<protein>
    <submittedName>
        <fullName evidence="4">Zinc finger matrin-type 1</fullName>
    </submittedName>
</protein>
<dbReference type="SUPFAM" id="SSF57667">
    <property type="entry name" value="beta-beta-alpha zinc fingers"/>
    <property type="match status" value="2"/>
</dbReference>
<proteinExistence type="predicted"/>
<sequence length="617" mass="73031">MSAAGREASSFRVDTRPYPREDANKNEQKRAGLFTDHFCQICGVVLQNRAQRNSHYKSQRHVQNVIFYFQVHREQSALYSKKMKRHVRNSQAHESGLLDRNKHCNLCNMNFNSAIVAQSHYVGKVHAKKLKQLREKRNQVPPSAFQPERVNRRTYFCQICKLTFTSLDMFRKHTQRSGHQIKDSLAINLVKNTKRQDGYQNERANYIKFQKYRKLQSKTHFRRMEENPLEALRSRRMVDSRVSNKILEHRFPFDTCQLNPGLYNKSQAVGNQLPYYSPAHSEKTHDSFQDELEDYIKVQRARGLHPQTCFRKMKENTVDFGHREMFDFGPRRKTCQQSSSFETFHTSQQPYSSSLEEGLLPHWLPAHSQRTYKSFEDELHDYIQLQKARGLQPKSCFRKTVSSSGETPRYTERSDSGPRYKMFEQRLPAESYQSYTSPYRSSQAVENQFLHCLPVHGSKQTLVSYQFTRGYFPEKPVPLSFSHQENKSVPYSSECKVYKHFSSKIHTSDPQESYKWQHQKRQRHVEKGKERPEKEQSKHKRKKSNEDTDLDKDKNIHESKKKEEKIKVSSGKLKHRKKKKSHDVTSEKQPKHKKEKKKRVEERTVEEILWDESILGF</sequence>
<dbReference type="OrthoDB" id="1925236at2759"/>
<dbReference type="RefSeq" id="XP_013361299.1">
    <property type="nucleotide sequence ID" value="XM_013505845.1"/>
</dbReference>
<dbReference type="SMART" id="SM00451">
    <property type="entry name" value="ZnF_U1"/>
    <property type="match status" value="3"/>
</dbReference>
<feature type="domain" description="C2H2-type" evidence="3">
    <location>
        <begin position="104"/>
        <end position="126"/>
    </location>
</feature>
<feature type="compositionally biased region" description="Basic and acidic residues" evidence="2">
    <location>
        <begin position="13"/>
        <end position="23"/>
    </location>
</feature>
<dbReference type="GO" id="GO:0008270">
    <property type="term" value="F:zinc ion binding"/>
    <property type="evidence" value="ECO:0007669"/>
    <property type="project" value="InterPro"/>
</dbReference>
<feature type="compositionally biased region" description="Basic and acidic residues" evidence="2">
    <location>
        <begin position="525"/>
        <end position="536"/>
    </location>
</feature>
<feature type="compositionally biased region" description="Polar residues" evidence="2">
    <location>
        <begin position="507"/>
        <end position="516"/>
    </location>
</feature>
<feature type="compositionally biased region" description="Basic and acidic residues" evidence="2">
    <location>
        <begin position="551"/>
        <end position="567"/>
    </location>
</feature>
<dbReference type="InterPro" id="IPR036236">
    <property type="entry name" value="Znf_C2H2_sf"/>
</dbReference>
<feature type="region of interest" description="Disordered" evidence="2">
    <location>
        <begin position="1"/>
        <end position="23"/>
    </location>
</feature>
<dbReference type="OMA" id="DSISYWQ"/>
<reference evidence="4" key="1">
    <citation type="submission" date="2025-08" db="UniProtKB">
        <authorList>
            <consortium name="Ensembl"/>
        </authorList>
    </citation>
    <scope>IDENTIFICATION</scope>
</reference>
<dbReference type="Proteomes" id="UP000694398">
    <property type="component" value="Unassembled WGS sequence"/>
</dbReference>